<dbReference type="PANTHER" id="PTHR46211">
    <property type="entry name" value="GLYCEROPHOSPHORYL DIESTER PHOSPHODIESTERASE"/>
    <property type="match status" value="1"/>
</dbReference>
<dbReference type="GO" id="GO:0008081">
    <property type="term" value="F:phosphoric diester hydrolase activity"/>
    <property type="evidence" value="ECO:0007669"/>
    <property type="project" value="InterPro"/>
</dbReference>
<dbReference type="Proteomes" id="UP000283433">
    <property type="component" value="Unassembled WGS sequence"/>
</dbReference>
<dbReference type="PANTHER" id="PTHR46211:SF1">
    <property type="entry name" value="GLYCEROPHOSPHODIESTER PHOSPHODIESTERASE, CYTOPLASMIC"/>
    <property type="match status" value="1"/>
</dbReference>
<protein>
    <submittedName>
        <fullName evidence="2">Glycerophosphodiester phosphodiesterase</fullName>
    </submittedName>
</protein>
<evidence type="ECO:0000313" key="2">
    <source>
        <dbReference type="EMBL" id="RKD12908.1"/>
    </source>
</evidence>
<accession>A0A419S2E8</accession>
<dbReference type="AlphaFoldDB" id="A0A419S2E8"/>
<dbReference type="EMBL" id="MBTA01000029">
    <property type="protein sequence ID" value="RKD12908.1"/>
    <property type="molecule type" value="Genomic_DNA"/>
</dbReference>
<dbReference type="GO" id="GO:0006629">
    <property type="term" value="P:lipid metabolic process"/>
    <property type="evidence" value="ECO:0007669"/>
    <property type="project" value="InterPro"/>
</dbReference>
<dbReference type="Pfam" id="PF03009">
    <property type="entry name" value="GDPD"/>
    <property type="match status" value="1"/>
</dbReference>
<evidence type="ECO:0000313" key="3">
    <source>
        <dbReference type="Proteomes" id="UP000283433"/>
    </source>
</evidence>
<comment type="caution">
    <text evidence="2">The sequence shown here is derived from an EMBL/GenBank/DDBJ whole genome shotgun (WGS) entry which is preliminary data.</text>
</comment>
<sequence length="269" mass="30630">MSSLYIFLLTLFSGCFIKSDLSSKNMQATNPVIAHRGAWKGKALPQNSIASLQEAIRLNCAGSEFDIHLTADDVLVVNHDDKFYGMEIEKSSYAQLLTKKHNNGESIPTVEEYFKAGLNQKQTKLICEIKPSVISKERTLRATRMVVDLAKKMGGPDRIEFISFDYDALKYIQKVAPKFKTAYLNGNTMPQQIKSDGLTGLDFHMSFYKKFTTWIADAHKMGLTVNVWTVNKEEDMSFFLNRGADYITTDYPELLLKVWSRHARVQRPH</sequence>
<proteinExistence type="predicted"/>
<dbReference type="PROSITE" id="PS51704">
    <property type="entry name" value="GP_PDE"/>
    <property type="match status" value="1"/>
</dbReference>
<organism evidence="2 3">
    <name type="scientific">Pelobium manganitolerans</name>
    <dbReference type="NCBI Taxonomy" id="1842495"/>
    <lineage>
        <taxon>Bacteria</taxon>
        <taxon>Pseudomonadati</taxon>
        <taxon>Bacteroidota</taxon>
        <taxon>Sphingobacteriia</taxon>
        <taxon>Sphingobacteriales</taxon>
        <taxon>Sphingobacteriaceae</taxon>
        <taxon>Pelobium</taxon>
    </lineage>
</organism>
<reference evidence="2 3" key="1">
    <citation type="submission" date="2016-07" db="EMBL/GenBank/DDBJ databases">
        <title>Genome of Pelobium manganitolerans.</title>
        <authorList>
            <person name="Wu S."/>
            <person name="Wang G."/>
        </authorList>
    </citation>
    <scope>NUCLEOTIDE SEQUENCE [LARGE SCALE GENOMIC DNA]</scope>
    <source>
        <strain evidence="2 3">YS-25</strain>
    </source>
</reference>
<dbReference type="Gene3D" id="3.20.20.190">
    <property type="entry name" value="Phosphatidylinositol (PI) phosphodiesterase"/>
    <property type="match status" value="1"/>
</dbReference>
<dbReference type="InterPro" id="IPR030395">
    <property type="entry name" value="GP_PDE_dom"/>
</dbReference>
<keyword evidence="3" id="KW-1185">Reference proteome</keyword>
<evidence type="ECO:0000259" key="1">
    <source>
        <dbReference type="PROSITE" id="PS51704"/>
    </source>
</evidence>
<dbReference type="SUPFAM" id="SSF51695">
    <property type="entry name" value="PLC-like phosphodiesterases"/>
    <property type="match status" value="1"/>
</dbReference>
<dbReference type="InterPro" id="IPR017946">
    <property type="entry name" value="PLC-like_Pdiesterase_TIM-brl"/>
</dbReference>
<name>A0A419S2E8_9SPHI</name>
<gene>
    <name evidence="2" type="ORF">BCY91_11155</name>
</gene>
<feature type="domain" description="GP-PDE" evidence="1">
    <location>
        <begin position="30"/>
        <end position="259"/>
    </location>
</feature>